<dbReference type="Pfam" id="PF09852">
    <property type="entry name" value="DUF2079"/>
    <property type="match status" value="1"/>
</dbReference>
<dbReference type="Proteomes" id="UP000196531">
    <property type="component" value="Unassembled WGS sequence"/>
</dbReference>
<keyword evidence="1" id="KW-1133">Transmembrane helix</keyword>
<dbReference type="AlphaFoldDB" id="A0A1Y5FGE7"/>
<keyword evidence="1" id="KW-0472">Membrane</keyword>
<keyword evidence="1" id="KW-0812">Transmembrane</keyword>
<dbReference type="InterPro" id="IPR018650">
    <property type="entry name" value="STSV1_Orf64"/>
</dbReference>
<evidence type="ECO:0000256" key="1">
    <source>
        <dbReference type="SAM" id="Phobius"/>
    </source>
</evidence>
<feature type="transmembrane region" description="Helical" evidence="1">
    <location>
        <begin position="204"/>
        <end position="224"/>
    </location>
</feature>
<dbReference type="EMBL" id="MAAO01000004">
    <property type="protein sequence ID" value="OUR98782.1"/>
    <property type="molecule type" value="Genomic_DNA"/>
</dbReference>
<evidence type="ECO:0008006" key="4">
    <source>
        <dbReference type="Google" id="ProtNLM"/>
    </source>
</evidence>
<sequence length="482" mass="56709">MKLSTNLTSNKKWILISSALLLVFIFIPLLSNIKGILNNCFHAYDLGLYQQAFYNMASGDLNPYLTIRGLQIFNDHFMPIIFTAIPFVWAFDYHPTSMIFLEWSYYVLFLFTIYFTVRERPKKEILFALFLAVFSKGILSALEFPIHPGTWSMASWLMLVYYIYKENHKGIFLFAVITCLFRESYPFSFFMLSLYYLYRKNFRLGVGLLSFSILYLAFVMKVRPLILGPVYDYGEWIVKGVVSNPLGFIVKSFTQMDWKVPFKVFAPFIIPIVLLVRKNKIDWSNKFIPCVFLLIPLFGMHFITGQFHFHYGPPFMAVLIGYLIYDEKFWDLLKNIKLKYFIMFLFLITSSSRYTKFIKFLATDKNQKCVVNDEKTKSIHLLLEKTREIDTADRLISTGGVIQRIMRPGLKVYPPDTMVIVPELVEYLLFEKNSNGDTYPWNKEQVNRAIENCRKLPGEIIVDDQYFFFMKGKFSRKCYSVY</sequence>
<evidence type="ECO:0000313" key="3">
    <source>
        <dbReference type="Proteomes" id="UP000196531"/>
    </source>
</evidence>
<organism evidence="2 3">
    <name type="scientific">Halobacteriovorax marinus</name>
    <dbReference type="NCBI Taxonomy" id="97084"/>
    <lineage>
        <taxon>Bacteria</taxon>
        <taxon>Pseudomonadati</taxon>
        <taxon>Bdellovibrionota</taxon>
        <taxon>Bacteriovoracia</taxon>
        <taxon>Bacteriovoracales</taxon>
        <taxon>Halobacteriovoraceae</taxon>
        <taxon>Halobacteriovorax</taxon>
    </lineage>
</organism>
<name>A0A1Y5FGE7_9BACT</name>
<feature type="transmembrane region" description="Helical" evidence="1">
    <location>
        <begin position="97"/>
        <end position="117"/>
    </location>
</feature>
<feature type="transmembrane region" description="Helical" evidence="1">
    <location>
        <begin position="337"/>
        <end position="355"/>
    </location>
</feature>
<proteinExistence type="predicted"/>
<feature type="transmembrane region" description="Helical" evidence="1">
    <location>
        <begin position="171"/>
        <end position="198"/>
    </location>
</feature>
<gene>
    <name evidence="2" type="ORF">A9Q84_05050</name>
</gene>
<feature type="transmembrane region" description="Helical" evidence="1">
    <location>
        <begin position="283"/>
        <end position="303"/>
    </location>
</feature>
<reference evidence="3" key="1">
    <citation type="journal article" date="2017" name="Proc. Natl. Acad. Sci. U.S.A.">
        <title>Simulation of Deepwater Horizon oil plume reveals substrate specialization within a complex community of hydrocarbon-degraders.</title>
        <authorList>
            <person name="Hu P."/>
            <person name="Dubinsky E.A."/>
            <person name="Probst A.J."/>
            <person name="Wang J."/>
            <person name="Sieber C.M.K."/>
            <person name="Tom L.M."/>
            <person name="Gardinali P."/>
            <person name="Banfield J.F."/>
            <person name="Atlas R.M."/>
            <person name="Andersen G.L."/>
        </authorList>
    </citation>
    <scope>NUCLEOTIDE SEQUENCE [LARGE SCALE GENOMIC DNA]</scope>
</reference>
<accession>A0A1Y5FGE7</accession>
<comment type="caution">
    <text evidence="2">The sequence shown here is derived from an EMBL/GenBank/DDBJ whole genome shotgun (WGS) entry which is preliminary data.</text>
</comment>
<feature type="transmembrane region" description="Helical" evidence="1">
    <location>
        <begin position="12"/>
        <end position="30"/>
    </location>
</feature>
<protein>
    <recommendedName>
        <fullName evidence="4">DUF2079 domain-containing protein</fullName>
    </recommendedName>
</protein>
<feature type="transmembrane region" description="Helical" evidence="1">
    <location>
        <begin position="124"/>
        <end position="142"/>
    </location>
</feature>
<evidence type="ECO:0000313" key="2">
    <source>
        <dbReference type="EMBL" id="OUR98782.1"/>
    </source>
</evidence>
<feature type="transmembrane region" description="Helical" evidence="1">
    <location>
        <begin position="260"/>
        <end position="276"/>
    </location>
</feature>